<protein>
    <recommendedName>
        <fullName evidence="7">Mab-21-like HhH/H2TH-like domain-containing protein</fullName>
    </recommendedName>
</protein>
<keyword evidence="3" id="KW-1000">Mitochondrion outer membrane</keyword>
<name>A0A287BQP7_PIG</name>
<dbReference type="SMR" id="A0A287BQP7"/>
<reference evidence="8" key="3">
    <citation type="submission" date="2025-08" db="UniProtKB">
        <authorList>
            <consortium name="Ensembl"/>
        </authorList>
    </citation>
    <scope>IDENTIFICATION</scope>
</reference>
<feature type="domain" description="Mab-21-like HhH/H2TH-like" evidence="7">
    <location>
        <begin position="52"/>
        <end position="134"/>
    </location>
</feature>
<evidence type="ECO:0000256" key="3">
    <source>
        <dbReference type="ARBA" id="ARBA00022787"/>
    </source>
</evidence>
<dbReference type="AlphaFoldDB" id="A0A287BQP7"/>
<dbReference type="InParanoid" id="A0A287BQP7"/>
<dbReference type="GO" id="GO:0007005">
    <property type="term" value="P:mitochondrion organization"/>
    <property type="evidence" value="ECO:0007669"/>
    <property type="project" value="InterPro"/>
</dbReference>
<evidence type="ECO:0000256" key="6">
    <source>
        <dbReference type="ARBA" id="ARBA00023136"/>
    </source>
</evidence>
<sequence>LVLEQNLWSCVPGEDTIMNVPGFFLYDNLWRLSLRPAETARLRALDQADLGCRSLCLKILKAICKSTPALGHLTASQLTNVILHLAQEEADWSPDMLADRFLQALRGLISYLEAGVLPSALNPKVNLFAELTPEVDELGYTLYCSLSEPEVLLQT</sequence>
<dbReference type="InterPro" id="IPR046906">
    <property type="entry name" value="Mab-21_HhH/H2TH-like"/>
</dbReference>
<keyword evidence="5" id="KW-0496">Mitochondrion</keyword>
<dbReference type="InterPro" id="IPR045909">
    <property type="entry name" value="MID49/MID51"/>
</dbReference>
<keyword evidence="2" id="KW-0812">Transmembrane</keyword>
<evidence type="ECO:0000256" key="4">
    <source>
        <dbReference type="ARBA" id="ARBA00022989"/>
    </source>
</evidence>
<evidence type="ECO:0000313" key="9">
    <source>
        <dbReference type="Proteomes" id="UP000008227"/>
    </source>
</evidence>
<dbReference type="InterPro" id="IPR024810">
    <property type="entry name" value="MAB21L/cGLR"/>
</dbReference>
<dbReference type="Ensembl" id="ENSSSCT00000004812.3">
    <property type="protein sequence ID" value="ENSSSCP00000058835.2"/>
    <property type="gene ID" value="ENSSSCG00000004355.3"/>
</dbReference>
<keyword evidence="4" id="KW-1133">Transmembrane helix</keyword>
<evidence type="ECO:0000256" key="5">
    <source>
        <dbReference type="ARBA" id="ARBA00023128"/>
    </source>
</evidence>
<evidence type="ECO:0000256" key="1">
    <source>
        <dbReference type="ARBA" id="ARBA00004572"/>
    </source>
</evidence>
<dbReference type="PANTHER" id="PTHR16451">
    <property type="entry name" value="MITOCHONDRIAL DYNAMICS PROTEINS 49/51 FAMILY MEMBER"/>
    <property type="match status" value="1"/>
</dbReference>
<dbReference type="Gene3D" id="3.30.460.90">
    <property type="match status" value="1"/>
</dbReference>
<dbReference type="Gene3D" id="1.10.1410.40">
    <property type="match status" value="1"/>
</dbReference>
<dbReference type="Pfam" id="PF20266">
    <property type="entry name" value="Mab-21_C"/>
    <property type="match status" value="1"/>
</dbReference>
<dbReference type="Bgee" id="ENSSSCG00000004355">
    <property type="expression patterns" value="Expressed in testis and 15 other cell types or tissues"/>
</dbReference>
<dbReference type="GO" id="GO:0005741">
    <property type="term" value="C:mitochondrial outer membrane"/>
    <property type="evidence" value="ECO:0007669"/>
    <property type="project" value="UniProtKB-SubCell"/>
</dbReference>
<dbReference type="Proteomes" id="UP000008227">
    <property type="component" value="Chromosome 1"/>
</dbReference>
<reference evidence="8" key="2">
    <citation type="journal article" date="2020" name="Gigascience">
        <title>An improved pig reference genome sequence to enable pig genetics and genomics research.</title>
        <authorList>
            <person name="Warr A."/>
            <person name="Affara N."/>
            <person name="Aken B."/>
            <person name="Beiki H."/>
            <person name="Bickhart D.M."/>
            <person name="Billis K."/>
            <person name="Chow W."/>
            <person name="Eory L."/>
            <person name="Finlayson H.A."/>
            <person name="Flicek P."/>
            <person name="Giron C.G."/>
            <person name="Griffin D.K."/>
            <person name="Hall R."/>
            <person name="Hannum G."/>
            <person name="Hourlier T."/>
            <person name="Howe K."/>
            <person name="Hume D.A."/>
            <person name="Izuogu O."/>
            <person name="Kim K."/>
            <person name="Koren S."/>
            <person name="Liu H."/>
            <person name="Manchanda N."/>
            <person name="Martin F.J."/>
            <person name="Nonneman D.J."/>
            <person name="O'Connor R.E."/>
            <person name="Phillippy A.M."/>
            <person name="Rohrer G.A."/>
            <person name="Rosen B.D."/>
            <person name="Rund L.A."/>
            <person name="Sargent C.A."/>
            <person name="Schook L.B."/>
            <person name="Schroeder S.G."/>
            <person name="Schwartz A.S."/>
            <person name="Skinner B.M."/>
            <person name="Talbot R."/>
            <person name="Tseng E."/>
            <person name="Tuggle C.K."/>
            <person name="Watson M."/>
            <person name="Smith T.P.L."/>
            <person name="Archibald A.L."/>
        </authorList>
    </citation>
    <scope>NUCLEOTIDE SEQUENCE [LARGE SCALE GENOMIC DNA]</scope>
    <source>
        <strain evidence="8">Duroc</strain>
    </source>
</reference>
<keyword evidence="9" id="KW-1185">Reference proteome</keyword>
<evidence type="ECO:0000256" key="2">
    <source>
        <dbReference type="ARBA" id="ARBA00022692"/>
    </source>
</evidence>
<dbReference type="PANTHER" id="PTHR16451:SF12">
    <property type="entry name" value="MITOCHONDRIAL DYNAMICS PROTEIN MIEF1"/>
    <property type="match status" value="1"/>
</dbReference>
<dbReference type="GeneTree" id="ENSGT00390000013127"/>
<evidence type="ECO:0000259" key="7">
    <source>
        <dbReference type="Pfam" id="PF20266"/>
    </source>
</evidence>
<evidence type="ECO:0000313" key="8">
    <source>
        <dbReference type="Ensembl" id="ENSSSCP00000058835.2"/>
    </source>
</evidence>
<keyword evidence="6" id="KW-0472">Membrane</keyword>
<dbReference type="FunFam" id="1.10.1410.40:FF:000003">
    <property type="entry name" value="Mitochondrial dynamics protein MID51"/>
    <property type="match status" value="1"/>
</dbReference>
<accession>A0A287BQP7</accession>
<reference evidence="8" key="4">
    <citation type="submission" date="2025-09" db="UniProtKB">
        <authorList>
            <consortium name="Ensembl"/>
        </authorList>
    </citation>
    <scope>IDENTIFICATION</scope>
</reference>
<reference evidence="9" key="1">
    <citation type="submission" date="2009-11" db="EMBL/GenBank/DDBJ databases">
        <authorList>
            <consortium name="Porcine genome sequencing project"/>
        </authorList>
    </citation>
    <scope>NUCLEOTIDE SEQUENCE [LARGE SCALE GENOMIC DNA]</scope>
    <source>
        <strain evidence="9">Duroc</strain>
    </source>
</reference>
<proteinExistence type="predicted"/>
<dbReference type="SMART" id="SM01265">
    <property type="entry name" value="Mab-21"/>
    <property type="match status" value="1"/>
</dbReference>
<organism evidence="8 9">
    <name type="scientific">Sus scrofa</name>
    <name type="common">Pig</name>
    <dbReference type="NCBI Taxonomy" id="9823"/>
    <lineage>
        <taxon>Eukaryota</taxon>
        <taxon>Metazoa</taxon>
        <taxon>Chordata</taxon>
        <taxon>Craniata</taxon>
        <taxon>Vertebrata</taxon>
        <taxon>Euteleostomi</taxon>
        <taxon>Mammalia</taxon>
        <taxon>Eutheria</taxon>
        <taxon>Laurasiatheria</taxon>
        <taxon>Artiodactyla</taxon>
        <taxon>Suina</taxon>
        <taxon>Suidae</taxon>
        <taxon>Sus</taxon>
    </lineage>
</organism>
<comment type="subcellular location">
    <subcellularLocation>
        <location evidence="1">Mitochondrion outer membrane</location>
        <topology evidence="1">Single-pass membrane protein</topology>
    </subcellularLocation>
</comment>